<evidence type="ECO:0000313" key="1">
    <source>
        <dbReference type="EMBL" id="KAI5663924.1"/>
    </source>
</evidence>
<protein>
    <submittedName>
        <fullName evidence="1">Uncharacterized protein</fullName>
    </submittedName>
</protein>
<reference evidence="2" key="1">
    <citation type="journal article" date="2023" name="Nat. Plants">
        <title>Single-cell RNA sequencing provides a high-resolution roadmap for understanding the multicellular compartmentation of specialized metabolism.</title>
        <authorList>
            <person name="Sun S."/>
            <person name="Shen X."/>
            <person name="Li Y."/>
            <person name="Li Y."/>
            <person name="Wang S."/>
            <person name="Li R."/>
            <person name="Zhang H."/>
            <person name="Shen G."/>
            <person name="Guo B."/>
            <person name="Wei J."/>
            <person name="Xu J."/>
            <person name="St-Pierre B."/>
            <person name="Chen S."/>
            <person name="Sun C."/>
        </authorList>
    </citation>
    <scope>NUCLEOTIDE SEQUENCE [LARGE SCALE GENOMIC DNA]</scope>
</reference>
<sequence length="200" mass="23706">MLEICIEFDQRDVTSQSTKHKGINRSAEHVTFHTQWGYGNFSPYTKTLEHNSYDCYEDNRFGTRNGHNDRSYNRVSRNEVSKGGNYVKLDERFHKRREDVERYHDRYDLMSMAIVVRTCTMSIMIVIAMEGLVVEEVLEILERYQDLLVTKNFKLPLLWGTFCPYDYVPREQEVESLFYSYGVREEEKIQLVLNSLLCGQ</sequence>
<organism evidence="1 2">
    <name type="scientific">Catharanthus roseus</name>
    <name type="common">Madagascar periwinkle</name>
    <name type="synonym">Vinca rosea</name>
    <dbReference type="NCBI Taxonomy" id="4058"/>
    <lineage>
        <taxon>Eukaryota</taxon>
        <taxon>Viridiplantae</taxon>
        <taxon>Streptophyta</taxon>
        <taxon>Embryophyta</taxon>
        <taxon>Tracheophyta</taxon>
        <taxon>Spermatophyta</taxon>
        <taxon>Magnoliopsida</taxon>
        <taxon>eudicotyledons</taxon>
        <taxon>Gunneridae</taxon>
        <taxon>Pentapetalae</taxon>
        <taxon>asterids</taxon>
        <taxon>lamiids</taxon>
        <taxon>Gentianales</taxon>
        <taxon>Apocynaceae</taxon>
        <taxon>Rauvolfioideae</taxon>
        <taxon>Vinceae</taxon>
        <taxon>Catharanthinae</taxon>
        <taxon>Catharanthus</taxon>
    </lineage>
</organism>
<accession>A0ACC0ASS7</accession>
<name>A0ACC0ASS7_CATRO</name>
<keyword evidence="2" id="KW-1185">Reference proteome</keyword>
<dbReference type="EMBL" id="CM044705">
    <property type="protein sequence ID" value="KAI5663924.1"/>
    <property type="molecule type" value="Genomic_DNA"/>
</dbReference>
<evidence type="ECO:0000313" key="2">
    <source>
        <dbReference type="Proteomes" id="UP001060085"/>
    </source>
</evidence>
<proteinExistence type="predicted"/>
<dbReference type="Proteomes" id="UP001060085">
    <property type="component" value="Linkage Group LG05"/>
</dbReference>
<comment type="caution">
    <text evidence="1">The sequence shown here is derived from an EMBL/GenBank/DDBJ whole genome shotgun (WGS) entry which is preliminary data.</text>
</comment>
<gene>
    <name evidence="1" type="ORF">M9H77_23247</name>
</gene>